<evidence type="ECO:0000313" key="2">
    <source>
        <dbReference type="Proteomes" id="UP000314983"/>
    </source>
</evidence>
<dbReference type="PANTHER" id="PTHR36542:SF2">
    <property type="entry name" value="GIG2-LIKE PROTEIN DRED-RELATED"/>
    <property type="match status" value="1"/>
</dbReference>
<dbReference type="GeneTree" id="ENSGT01130000280429"/>
<name>A0A4W4GTJ9_ELEEL</name>
<dbReference type="Gene3D" id="3.90.175.10">
    <property type="entry name" value="Diphtheria Toxin, domain 1"/>
    <property type="match status" value="1"/>
</dbReference>
<protein>
    <recommendedName>
        <fullName evidence="3">PARP catalytic domain-containing protein</fullName>
    </recommendedName>
</protein>
<sequence>IWENIDYGRGHWTHYPRRKGWKFTLYHGTTLTNALKITCDGIIPSSSGMLGPGLYLKQAILKVRVRGHPLQKSWHRKGYDTALVPPNCGMEENCVWDPKRIKCIKILIGIKADVLPLMCSHH</sequence>
<keyword evidence="2" id="KW-1185">Reference proteome</keyword>
<reference evidence="1" key="3">
    <citation type="submission" date="2020-05" db="EMBL/GenBank/DDBJ databases">
        <title>Electrophorus electricus (electric eel) genome, fEleEle1, primary haplotype.</title>
        <authorList>
            <person name="Myers G."/>
            <person name="Meyer A."/>
            <person name="Fedrigo O."/>
            <person name="Formenti G."/>
            <person name="Rhie A."/>
            <person name="Tracey A."/>
            <person name="Sims Y."/>
            <person name="Jarvis E.D."/>
        </authorList>
    </citation>
    <scope>NUCLEOTIDE SEQUENCE [LARGE SCALE GENOMIC DNA]</scope>
</reference>
<evidence type="ECO:0008006" key="3">
    <source>
        <dbReference type="Google" id="ProtNLM"/>
    </source>
</evidence>
<accession>A0A4W4GTJ9</accession>
<organism evidence="1 2">
    <name type="scientific">Electrophorus electricus</name>
    <name type="common">Electric eel</name>
    <name type="synonym">Gymnotus electricus</name>
    <dbReference type="NCBI Taxonomy" id="8005"/>
    <lineage>
        <taxon>Eukaryota</taxon>
        <taxon>Metazoa</taxon>
        <taxon>Chordata</taxon>
        <taxon>Craniata</taxon>
        <taxon>Vertebrata</taxon>
        <taxon>Euteleostomi</taxon>
        <taxon>Actinopterygii</taxon>
        <taxon>Neopterygii</taxon>
        <taxon>Teleostei</taxon>
        <taxon>Ostariophysi</taxon>
        <taxon>Gymnotiformes</taxon>
        <taxon>Gymnotoidei</taxon>
        <taxon>Gymnotidae</taxon>
        <taxon>Electrophorus</taxon>
    </lineage>
</organism>
<reference evidence="2" key="2">
    <citation type="journal article" date="2017" name="Sci. Adv.">
        <title>A tail of two voltages: Proteomic comparison of the three electric organs of the electric eel.</title>
        <authorList>
            <person name="Traeger L.L."/>
            <person name="Sabat G."/>
            <person name="Barrett-Wilt G.A."/>
            <person name="Wells G.B."/>
            <person name="Sussman M.R."/>
        </authorList>
    </citation>
    <scope>NUCLEOTIDE SEQUENCE [LARGE SCALE GENOMIC DNA]</scope>
</reference>
<dbReference type="SUPFAM" id="SSF56399">
    <property type="entry name" value="ADP-ribosylation"/>
    <property type="match status" value="1"/>
</dbReference>
<dbReference type="STRING" id="8005.ENSEEEP00000040935"/>
<dbReference type="Ensembl" id="ENSEEET00000041406.2">
    <property type="protein sequence ID" value="ENSEEEP00000040935.2"/>
    <property type="gene ID" value="ENSEEEG00000019385.2"/>
</dbReference>
<reference evidence="1" key="4">
    <citation type="submission" date="2025-08" db="UniProtKB">
        <authorList>
            <consortium name="Ensembl"/>
        </authorList>
    </citation>
    <scope>IDENTIFICATION</scope>
</reference>
<dbReference type="Proteomes" id="UP000314983">
    <property type="component" value="Chromosome 2"/>
</dbReference>
<reference evidence="1" key="5">
    <citation type="submission" date="2025-09" db="UniProtKB">
        <authorList>
            <consortium name="Ensembl"/>
        </authorList>
    </citation>
    <scope>IDENTIFICATION</scope>
</reference>
<dbReference type="PANTHER" id="PTHR36542">
    <property type="entry name" value="GIG2-LIKE PROTEIN DRED-RELATED"/>
    <property type="match status" value="1"/>
</dbReference>
<dbReference type="GO" id="GO:0005737">
    <property type="term" value="C:cytoplasm"/>
    <property type="evidence" value="ECO:0007669"/>
    <property type="project" value="TreeGrafter"/>
</dbReference>
<proteinExistence type="predicted"/>
<reference evidence="2" key="1">
    <citation type="journal article" date="2014" name="Science">
        <title>Nonhuman genetics. Genomic basis for the convergent evolution of electric organs.</title>
        <authorList>
            <person name="Gallant J.R."/>
            <person name="Traeger L.L."/>
            <person name="Volkening J.D."/>
            <person name="Moffett H."/>
            <person name="Chen P.H."/>
            <person name="Novina C.D."/>
            <person name="Phillips G.N.Jr."/>
            <person name="Anand R."/>
            <person name="Wells G.B."/>
            <person name="Pinch M."/>
            <person name="Guth R."/>
            <person name="Unguez G.A."/>
            <person name="Albert J.S."/>
            <person name="Zakon H.H."/>
            <person name="Samanta M.P."/>
            <person name="Sussman M.R."/>
        </authorList>
    </citation>
    <scope>NUCLEOTIDE SEQUENCE [LARGE SCALE GENOMIC DNA]</scope>
</reference>
<evidence type="ECO:0000313" key="1">
    <source>
        <dbReference type="Ensembl" id="ENSEEEP00000040935.2"/>
    </source>
</evidence>
<dbReference type="AlphaFoldDB" id="A0A4W4GTJ9"/>